<evidence type="ECO:0000313" key="14">
    <source>
        <dbReference type="Proteomes" id="UP000526033"/>
    </source>
</evidence>
<evidence type="ECO:0000313" key="13">
    <source>
        <dbReference type="EMBL" id="NMB69915.1"/>
    </source>
</evidence>
<evidence type="ECO:0000256" key="11">
    <source>
        <dbReference type="ARBA" id="ARBA00023284"/>
    </source>
</evidence>
<feature type="transmembrane region" description="Helical" evidence="12">
    <location>
        <begin position="68"/>
        <end position="94"/>
    </location>
</feature>
<keyword evidence="8 12" id="KW-0472">Membrane</keyword>
<comment type="caution">
    <text evidence="13">The sequence shown here is derived from an EMBL/GenBank/DDBJ whole genome shotgun (WGS) entry which is preliminary data.</text>
</comment>
<evidence type="ECO:0000256" key="3">
    <source>
        <dbReference type="ARBA" id="ARBA00022448"/>
    </source>
</evidence>
<dbReference type="GO" id="GO:0015035">
    <property type="term" value="F:protein-disulfide reductase activity"/>
    <property type="evidence" value="ECO:0007669"/>
    <property type="project" value="InterPro"/>
</dbReference>
<dbReference type="InterPro" id="IPR012187">
    <property type="entry name" value="Disulphide_bond_form_BdbC"/>
</dbReference>
<evidence type="ECO:0000256" key="7">
    <source>
        <dbReference type="ARBA" id="ARBA00023002"/>
    </source>
</evidence>
<name>A0A7X9DK40_UNCKA</name>
<keyword evidence="4 12" id="KW-0812">Transmembrane</keyword>
<keyword evidence="3" id="KW-0813">Transport</keyword>
<evidence type="ECO:0000256" key="1">
    <source>
        <dbReference type="ARBA" id="ARBA00004141"/>
    </source>
</evidence>
<dbReference type="InterPro" id="IPR003752">
    <property type="entry name" value="DiS_bond_form_DsbB/BdbC"/>
</dbReference>
<dbReference type="PANTHER" id="PTHR43469">
    <property type="entry name" value="DISULFIDE FORMATION PROTEIN-RELATED"/>
    <property type="match status" value="1"/>
</dbReference>
<evidence type="ECO:0000256" key="5">
    <source>
        <dbReference type="ARBA" id="ARBA00022982"/>
    </source>
</evidence>
<dbReference type="Proteomes" id="UP000526033">
    <property type="component" value="Unassembled WGS sequence"/>
</dbReference>
<dbReference type="InterPro" id="IPR023380">
    <property type="entry name" value="DsbB-like_sf"/>
</dbReference>
<evidence type="ECO:0000256" key="4">
    <source>
        <dbReference type="ARBA" id="ARBA00022692"/>
    </source>
</evidence>
<comment type="subcellular location">
    <subcellularLocation>
        <location evidence="1">Membrane</location>
        <topology evidence="1">Multi-pass membrane protein</topology>
    </subcellularLocation>
</comment>
<evidence type="ECO:0000256" key="2">
    <source>
        <dbReference type="ARBA" id="ARBA00007602"/>
    </source>
</evidence>
<evidence type="ECO:0000256" key="12">
    <source>
        <dbReference type="SAM" id="Phobius"/>
    </source>
</evidence>
<evidence type="ECO:0000256" key="6">
    <source>
        <dbReference type="ARBA" id="ARBA00022989"/>
    </source>
</evidence>
<keyword evidence="6 12" id="KW-1133">Transmembrane helix</keyword>
<feature type="transmembrane region" description="Helical" evidence="12">
    <location>
        <begin position="44"/>
        <end position="63"/>
    </location>
</feature>
<dbReference type="EMBL" id="JAAZNL010000018">
    <property type="protein sequence ID" value="NMB69915.1"/>
    <property type="molecule type" value="Genomic_DNA"/>
</dbReference>
<sequence>MYQKLLNVKSELYAYFAWLVAITAMLGSLYYSLVLRLAPCELCWYQRIAMYPLAIIIFVGIILKDKKLFYYTVGINVIGFCIAFFHVLLSQGVLPQSFSQCFYGPSCTTNFDTIFGFFTIPLQSLTAFTLILLSTRFHYLAAKHQQSGSSTPIDL</sequence>
<feature type="transmembrane region" description="Helical" evidence="12">
    <location>
        <begin position="114"/>
        <end position="133"/>
    </location>
</feature>
<accession>A0A7X9DK40</accession>
<dbReference type="PIRSF" id="PIRSF036659">
    <property type="entry name" value="BdbC"/>
    <property type="match status" value="1"/>
</dbReference>
<dbReference type="Pfam" id="PF02600">
    <property type="entry name" value="DsbB"/>
    <property type="match status" value="1"/>
</dbReference>
<reference evidence="13 14" key="1">
    <citation type="journal article" date="2020" name="Biotechnol. Biofuels">
        <title>New insights from the biogas microbiome by comprehensive genome-resolved metagenomics of nearly 1600 species originating from multiple anaerobic digesters.</title>
        <authorList>
            <person name="Campanaro S."/>
            <person name="Treu L."/>
            <person name="Rodriguez-R L.M."/>
            <person name="Kovalovszki A."/>
            <person name="Ziels R.M."/>
            <person name="Maus I."/>
            <person name="Zhu X."/>
            <person name="Kougias P.G."/>
            <person name="Basile A."/>
            <person name="Luo G."/>
            <person name="Schluter A."/>
            <person name="Konstantinidis K.T."/>
            <person name="Angelidaki I."/>
        </authorList>
    </citation>
    <scope>NUCLEOTIDE SEQUENCE [LARGE SCALE GENOMIC DNA]</scope>
    <source>
        <strain evidence="13">AS27yjCOA_165</strain>
    </source>
</reference>
<comment type="similarity">
    <text evidence="2">Belongs to the DsbB family. BdbC subfamily.</text>
</comment>
<dbReference type="Gene3D" id="1.20.1550.10">
    <property type="entry name" value="DsbB-like"/>
    <property type="match status" value="1"/>
</dbReference>
<dbReference type="GO" id="GO:0016020">
    <property type="term" value="C:membrane"/>
    <property type="evidence" value="ECO:0007669"/>
    <property type="project" value="UniProtKB-SubCell"/>
</dbReference>
<proteinExistence type="inferred from homology"/>
<evidence type="ECO:0000256" key="10">
    <source>
        <dbReference type="ARBA" id="ARBA00023186"/>
    </source>
</evidence>
<keyword evidence="11" id="KW-0676">Redox-active center</keyword>
<keyword evidence="5" id="KW-0249">Electron transport</keyword>
<gene>
    <name evidence="13" type="ORF">GYA27_01825</name>
</gene>
<keyword evidence="10" id="KW-0143">Chaperone</keyword>
<organism evidence="13 14">
    <name type="scientific">candidate division WWE3 bacterium</name>
    <dbReference type="NCBI Taxonomy" id="2053526"/>
    <lineage>
        <taxon>Bacteria</taxon>
        <taxon>Katanobacteria</taxon>
    </lineage>
</organism>
<evidence type="ECO:0000256" key="9">
    <source>
        <dbReference type="ARBA" id="ARBA00023157"/>
    </source>
</evidence>
<protein>
    <submittedName>
        <fullName evidence="13">Disulfide bond formation protein B</fullName>
    </submittedName>
</protein>
<dbReference type="AlphaFoldDB" id="A0A7X9DK40"/>
<keyword evidence="9" id="KW-1015">Disulfide bond</keyword>
<dbReference type="SUPFAM" id="SSF158442">
    <property type="entry name" value="DsbB-like"/>
    <property type="match status" value="1"/>
</dbReference>
<dbReference type="PANTHER" id="PTHR43469:SF1">
    <property type="entry name" value="SPBETA PROPHAGE-DERIVED DISULFIDE BOND FORMATION PROTEIN B"/>
    <property type="match status" value="1"/>
</dbReference>
<dbReference type="GO" id="GO:0006457">
    <property type="term" value="P:protein folding"/>
    <property type="evidence" value="ECO:0007669"/>
    <property type="project" value="InterPro"/>
</dbReference>
<evidence type="ECO:0000256" key="8">
    <source>
        <dbReference type="ARBA" id="ARBA00023136"/>
    </source>
</evidence>
<keyword evidence="7" id="KW-0560">Oxidoreductase</keyword>
<feature type="transmembrane region" description="Helical" evidence="12">
    <location>
        <begin position="12"/>
        <end position="32"/>
    </location>
</feature>